<evidence type="ECO:0000256" key="1">
    <source>
        <dbReference type="ARBA" id="ARBA00023015"/>
    </source>
</evidence>
<dbReference type="PANTHER" id="PTHR43537:SF5">
    <property type="entry name" value="UXU OPERON TRANSCRIPTIONAL REGULATOR"/>
    <property type="match status" value="1"/>
</dbReference>
<evidence type="ECO:0000313" key="5">
    <source>
        <dbReference type="EMBL" id="GLC23639.1"/>
    </source>
</evidence>
<dbReference type="PANTHER" id="PTHR43537">
    <property type="entry name" value="TRANSCRIPTIONAL REGULATOR, GNTR FAMILY"/>
    <property type="match status" value="1"/>
</dbReference>
<dbReference type="Gene3D" id="1.20.120.530">
    <property type="entry name" value="GntR ligand-binding domain-like"/>
    <property type="match status" value="1"/>
</dbReference>
<dbReference type="RefSeq" id="WP_284348078.1">
    <property type="nucleotide sequence ID" value="NZ_BRXS01000001.1"/>
</dbReference>
<dbReference type="PROSITE" id="PS50949">
    <property type="entry name" value="HTH_GNTR"/>
    <property type="match status" value="1"/>
</dbReference>
<feature type="domain" description="HTH gntR-type" evidence="4">
    <location>
        <begin position="16"/>
        <end position="84"/>
    </location>
</feature>
<accession>A0AA37VDG5</accession>
<keyword evidence="2" id="KW-0238">DNA-binding</keyword>
<dbReference type="SMART" id="SM00895">
    <property type="entry name" value="FCD"/>
    <property type="match status" value="1"/>
</dbReference>
<dbReference type="InterPro" id="IPR008920">
    <property type="entry name" value="TF_FadR/GntR_C"/>
</dbReference>
<dbReference type="EMBL" id="BRXS01000001">
    <property type="protein sequence ID" value="GLC23639.1"/>
    <property type="molecule type" value="Genomic_DNA"/>
</dbReference>
<dbReference type="SMART" id="SM00345">
    <property type="entry name" value="HTH_GNTR"/>
    <property type="match status" value="1"/>
</dbReference>
<keyword evidence="6" id="KW-1185">Reference proteome</keyword>
<comment type="caution">
    <text evidence="5">The sequence shown here is derived from an EMBL/GenBank/DDBJ whole genome shotgun (WGS) entry which is preliminary data.</text>
</comment>
<sequence length="244" mass="26729">MPVPTMDVALQPVLRQSLADDVAQRIRQLIQRRDYQPGDRLPAIAEMARHFGVAGASVREGLRKLETLGVVDIRHGSGVYVGRIPDALLISNPGFGGAFSQKLLVDLIEARIPIEVQSVSLAAEHATEEDLVQLRTLLLRAGAMLDDAVLLNQTNLAFHRAIAQASGNGVLFQLLEVLGSLFKEEQRVILDIHGSRGQDHAEHLGILEALERRDAALAAERMRAHLDGVRDVLRRWDPAAHPVA</sequence>
<proteinExistence type="predicted"/>
<dbReference type="AlphaFoldDB" id="A0AA37VDG5"/>
<dbReference type="SUPFAM" id="SSF46785">
    <property type="entry name" value="Winged helix' DNA-binding domain"/>
    <property type="match status" value="1"/>
</dbReference>
<keyword evidence="1" id="KW-0805">Transcription regulation</keyword>
<dbReference type="Gene3D" id="1.10.10.10">
    <property type="entry name" value="Winged helix-like DNA-binding domain superfamily/Winged helix DNA-binding domain"/>
    <property type="match status" value="1"/>
</dbReference>
<dbReference type="GO" id="GO:0003700">
    <property type="term" value="F:DNA-binding transcription factor activity"/>
    <property type="evidence" value="ECO:0007669"/>
    <property type="project" value="InterPro"/>
</dbReference>
<dbReference type="Pfam" id="PF07729">
    <property type="entry name" value="FCD"/>
    <property type="match status" value="1"/>
</dbReference>
<dbReference type="InterPro" id="IPR036388">
    <property type="entry name" value="WH-like_DNA-bd_sf"/>
</dbReference>
<gene>
    <name evidence="5" type="ORF">rosag_01520</name>
</gene>
<dbReference type="Pfam" id="PF00392">
    <property type="entry name" value="GntR"/>
    <property type="match status" value="1"/>
</dbReference>
<dbReference type="Proteomes" id="UP001161325">
    <property type="component" value="Unassembled WGS sequence"/>
</dbReference>
<evidence type="ECO:0000259" key="4">
    <source>
        <dbReference type="PROSITE" id="PS50949"/>
    </source>
</evidence>
<organism evidence="5 6">
    <name type="scientific">Roseisolibacter agri</name>
    <dbReference type="NCBI Taxonomy" id="2014610"/>
    <lineage>
        <taxon>Bacteria</taxon>
        <taxon>Pseudomonadati</taxon>
        <taxon>Gemmatimonadota</taxon>
        <taxon>Gemmatimonadia</taxon>
        <taxon>Gemmatimonadales</taxon>
        <taxon>Gemmatimonadaceae</taxon>
        <taxon>Roseisolibacter</taxon>
    </lineage>
</organism>
<reference evidence="5" key="1">
    <citation type="submission" date="2022-08" db="EMBL/GenBank/DDBJ databases">
        <title>Draft genome sequencing of Roseisolibacter agri AW1220.</title>
        <authorList>
            <person name="Tobiishi Y."/>
            <person name="Tonouchi A."/>
        </authorList>
    </citation>
    <scope>NUCLEOTIDE SEQUENCE</scope>
    <source>
        <strain evidence="5">AW1220</strain>
    </source>
</reference>
<dbReference type="InterPro" id="IPR036390">
    <property type="entry name" value="WH_DNA-bd_sf"/>
</dbReference>
<dbReference type="CDD" id="cd07377">
    <property type="entry name" value="WHTH_GntR"/>
    <property type="match status" value="1"/>
</dbReference>
<evidence type="ECO:0000313" key="6">
    <source>
        <dbReference type="Proteomes" id="UP001161325"/>
    </source>
</evidence>
<evidence type="ECO:0000256" key="3">
    <source>
        <dbReference type="ARBA" id="ARBA00023163"/>
    </source>
</evidence>
<dbReference type="InterPro" id="IPR000524">
    <property type="entry name" value="Tscrpt_reg_HTH_GntR"/>
</dbReference>
<protein>
    <submittedName>
        <fullName evidence="5">GntR family transcriptional regulator</fullName>
    </submittedName>
</protein>
<evidence type="ECO:0000256" key="2">
    <source>
        <dbReference type="ARBA" id="ARBA00023125"/>
    </source>
</evidence>
<keyword evidence="3" id="KW-0804">Transcription</keyword>
<dbReference type="InterPro" id="IPR011711">
    <property type="entry name" value="GntR_C"/>
</dbReference>
<dbReference type="SUPFAM" id="SSF48008">
    <property type="entry name" value="GntR ligand-binding domain-like"/>
    <property type="match status" value="1"/>
</dbReference>
<name>A0AA37VDG5_9BACT</name>
<dbReference type="GO" id="GO:0003677">
    <property type="term" value="F:DNA binding"/>
    <property type="evidence" value="ECO:0007669"/>
    <property type="project" value="UniProtKB-KW"/>
</dbReference>